<reference evidence="2" key="1">
    <citation type="submission" date="2022-10" db="EMBL/GenBank/DDBJ databases">
        <authorList>
            <person name="Chen Y."/>
            <person name="Dougan E. K."/>
            <person name="Chan C."/>
            <person name="Rhodes N."/>
            <person name="Thang M."/>
        </authorList>
    </citation>
    <scope>NUCLEOTIDE SEQUENCE</scope>
</reference>
<reference evidence="3 4" key="2">
    <citation type="submission" date="2024-05" db="EMBL/GenBank/DDBJ databases">
        <authorList>
            <person name="Chen Y."/>
            <person name="Shah S."/>
            <person name="Dougan E. K."/>
            <person name="Thang M."/>
            <person name="Chan C."/>
        </authorList>
    </citation>
    <scope>NUCLEOTIDE SEQUENCE [LARGE SCALE GENOMIC DNA]</scope>
</reference>
<keyword evidence="4" id="KW-1185">Reference proteome</keyword>
<comment type="caution">
    <text evidence="2">The sequence shown here is derived from an EMBL/GenBank/DDBJ whole genome shotgun (WGS) entry which is preliminary data.</text>
</comment>
<dbReference type="EMBL" id="CAMXCT010006764">
    <property type="protein sequence ID" value="CAI4019670.1"/>
    <property type="molecule type" value="Genomic_DNA"/>
</dbReference>
<dbReference type="EMBL" id="CAMXCT030006764">
    <property type="protein sequence ID" value="CAL4806982.1"/>
    <property type="molecule type" value="Genomic_DNA"/>
</dbReference>
<protein>
    <submittedName>
        <fullName evidence="2">Uncharacterized protein</fullName>
    </submittedName>
</protein>
<gene>
    <name evidence="2" type="ORF">C1SCF055_LOCUS44157</name>
</gene>
<sequence>MLRVACFLALAQIPGVANGQTQSVCPTIIASARTFADQFPYCFTNCSSLCEPLGAIVIEYMMTFDVNATTRVVCRDAQDWLCTINEGLEACSGLLELAETSLSLTNLGVQLHAVCRQCVCDWQSSR</sequence>
<dbReference type="EMBL" id="CAMXCT020006764">
    <property type="protein sequence ID" value="CAL1173045.1"/>
    <property type="molecule type" value="Genomic_DNA"/>
</dbReference>
<proteinExistence type="predicted"/>
<evidence type="ECO:0000313" key="4">
    <source>
        <dbReference type="Proteomes" id="UP001152797"/>
    </source>
</evidence>
<feature type="chain" id="PRO_5043273068" evidence="1">
    <location>
        <begin position="20"/>
        <end position="126"/>
    </location>
</feature>
<keyword evidence="1" id="KW-0732">Signal</keyword>
<organism evidence="2">
    <name type="scientific">Cladocopium goreaui</name>
    <dbReference type="NCBI Taxonomy" id="2562237"/>
    <lineage>
        <taxon>Eukaryota</taxon>
        <taxon>Sar</taxon>
        <taxon>Alveolata</taxon>
        <taxon>Dinophyceae</taxon>
        <taxon>Suessiales</taxon>
        <taxon>Symbiodiniaceae</taxon>
        <taxon>Cladocopium</taxon>
    </lineage>
</organism>
<accession>A0A9P1GRS5</accession>
<dbReference type="Proteomes" id="UP001152797">
    <property type="component" value="Unassembled WGS sequence"/>
</dbReference>
<evidence type="ECO:0000313" key="3">
    <source>
        <dbReference type="EMBL" id="CAL4806982.1"/>
    </source>
</evidence>
<dbReference type="AlphaFoldDB" id="A0A9P1GRS5"/>
<evidence type="ECO:0000313" key="2">
    <source>
        <dbReference type="EMBL" id="CAI4019670.1"/>
    </source>
</evidence>
<feature type="signal peptide" evidence="1">
    <location>
        <begin position="1"/>
        <end position="19"/>
    </location>
</feature>
<name>A0A9P1GRS5_9DINO</name>
<evidence type="ECO:0000256" key="1">
    <source>
        <dbReference type="SAM" id="SignalP"/>
    </source>
</evidence>